<dbReference type="CDD" id="cd18032">
    <property type="entry name" value="DEXHc_RE_I_III_res"/>
    <property type="match status" value="1"/>
</dbReference>
<name>A0A2T5C557_9BACT</name>
<dbReference type="InterPro" id="IPR050742">
    <property type="entry name" value="Helicase_Restrict-Modif_Enz"/>
</dbReference>
<dbReference type="PROSITE" id="PS51192">
    <property type="entry name" value="HELICASE_ATP_BIND_1"/>
    <property type="match status" value="1"/>
</dbReference>
<dbReference type="PANTHER" id="PTHR47396">
    <property type="entry name" value="TYPE I RESTRICTION ENZYME ECOKI R PROTEIN"/>
    <property type="match status" value="1"/>
</dbReference>
<feature type="coiled-coil region" evidence="1">
    <location>
        <begin position="142"/>
        <end position="185"/>
    </location>
</feature>
<organism evidence="3 4">
    <name type="scientific">Mangrovibacterium marinum</name>
    <dbReference type="NCBI Taxonomy" id="1639118"/>
    <lineage>
        <taxon>Bacteria</taxon>
        <taxon>Pseudomonadati</taxon>
        <taxon>Bacteroidota</taxon>
        <taxon>Bacteroidia</taxon>
        <taxon>Marinilabiliales</taxon>
        <taxon>Prolixibacteraceae</taxon>
        <taxon>Mangrovibacterium</taxon>
    </lineage>
</organism>
<comment type="caution">
    <text evidence="3">The sequence shown here is derived from an EMBL/GenBank/DDBJ whole genome shotgun (WGS) entry which is preliminary data.</text>
</comment>
<dbReference type="Pfam" id="PF08463">
    <property type="entry name" value="EcoEI_R_C"/>
    <property type="match status" value="1"/>
</dbReference>
<dbReference type="Pfam" id="PF13643">
    <property type="entry name" value="DUF4145"/>
    <property type="match status" value="1"/>
</dbReference>
<protein>
    <submittedName>
        <fullName evidence="3">Type I restriction enzyme R subunit</fullName>
    </submittedName>
</protein>
<dbReference type="GO" id="GO:0003677">
    <property type="term" value="F:DNA binding"/>
    <property type="evidence" value="ECO:0007669"/>
    <property type="project" value="UniProtKB-KW"/>
</dbReference>
<dbReference type="Gene3D" id="3.40.50.300">
    <property type="entry name" value="P-loop containing nucleotide triphosphate hydrolases"/>
    <property type="match status" value="2"/>
</dbReference>
<dbReference type="SMART" id="SM00487">
    <property type="entry name" value="DEXDc"/>
    <property type="match status" value="1"/>
</dbReference>
<evidence type="ECO:0000259" key="2">
    <source>
        <dbReference type="PROSITE" id="PS51192"/>
    </source>
</evidence>
<feature type="coiled-coil region" evidence="1">
    <location>
        <begin position="808"/>
        <end position="835"/>
    </location>
</feature>
<evidence type="ECO:0000313" key="4">
    <source>
        <dbReference type="Proteomes" id="UP000243525"/>
    </source>
</evidence>
<feature type="domain" description="Helicase ATP-binding" evidence="2">
    <location>
        <begin position="384"/>
        <end position="543"/>
    </location>
</feature>
<dbReference type="GO" id="GO:0009035">
    <property type="term" value="F:type I site-specific deoxyribonuclease activity"/>
    <property type="evidence" value="ECO:0007669"/>
    <property type="project" value="UniProtKB-EC"/>
</dbReference>
<dbReference type="AlphaFoldDB" id="A0A2T5C557"/>
<dbReference type="Gene3D" id="3.90.1570.30">
    <property type="match status" value="1"/>
</dbReference>
<proteinExistence type="predicted"/>
<dbReference type="GO" id="GO:0005524">
    <property type="term" value="F:ATP binding"/>
    <property type="evidence" value="ECO:0007669"/>
    <property type="project" value="UniProtKB-KW"/>
</dbReference>
<dbReference type="GO" id="GO:0005829">
    <property type="term" value="C:cytosol"/>
    <property type="evidence" value="ECO:0007669"/>
    <property type="project" value="TreeGrafter"/>
</dbReference>
<accession>A0A2T5C557</accession>
<dbReference type="Proteomes" id="UP000243525">
    <property type="component" value="Unassembled WGS sequence"/>
</dbReference>
<dbReference type="InterPro" id="IPR013670">
    <property type="entry name" value="EcoEI_R_C_dom"/>
</dbReference>
<keyword evidence="1" id="KW-0175">Coiled coil</keyword>
<dbReference type="Pfam" id="PF00271">
    <property type="entry name" value="Helicase_C"/>
    <property type="match status" value="1"/>
</dbReference>
<evidence type="ECO:0000313" key="3">
    <source>
        <dbReference type="EMBL" id="PTN10050.1"/>
    </source>
</evidence>
<dbReference type="Pfam" id="PF04851">
    <property type="entry name" value="ResIII"/>
    <property type="match status" value="1"/>
</dbReference>
<evidence type="ECO:0000256" key="1">
    <source>
        <dbReference type="SAM" id="Coils"/>
    </source>
</evidence>
<dbReference type="InterPro" id="IPR001650">
    <property type="entry name" value="Helicase_C-like"/>
</dbReference>
<dbReference type="PANTHER" id="PTHR47396:SF1">
    <property type="entry name" value="ATP-DEPENDENT HELICASE IRC3-RELATED"/>
    <property type="match status" value="1"/>
</dbReference>
<keyword evidence="4" id="KW-1185">Reference proteome</keyword>
<reference evidence="3 4" key="1">
    <citation type="submission" date="2018-04" db="EMBL/GenBank/DDBJ databases">
        <title>Genomic Encyclopedia of Archaeal and Bacterial Type Strains, Phase II (KMG-II): from individual species to whole genera.</title>
        <authorList>
            <person name="Goeker M."/>
        </authorList>
    </citation>
    <scope>NUCLEOTIDE SEQUENCE [LARGE SCALE GENOMIC DNA]</scope>
    <source>
        <strain evidence="3 4">DSM 28823</strain>
    </source>
</reference>
<dbReference type="InterPro" id="IPR007409">
    <property type="entry name" value="Restrct_endonuc_type1_HsdR_N"/>
</dbReference>
<gene>
    <name evidence="3" type="ORF">C8N47_10231</name>
</gene>
<dbReference type="Pfam" id="PF04313">
    <property type="entry name" value="HSDR_N"/>
    <property type="match status" value="1"/>
</dbReference>
<dbReference type="InterPro" id="IPR027417">
    <property type="entry name" value="P-loop_NTPase"/>
</dbReference>
<dbReference type="EMBL" id="QAAD01000002">
    <property type="protein sequence ID" value="PTN10050.1"/>
    <property type="molecule type" value="Genomic_DNA"/>
</dbReference>
<dbReference type="InterPro" id="IPR006935">
    <property type="entry name" value="Helicase/UvrB_N"/>
</dbReference>
<dbReference type="SUPFAM" id="SSF52540">
    <property type="entry name" value="P-loop containing nucleoside triphosphate hydrolases"/>
    <property type="match status" value="2"/>
</dbReference>
<dbReference type="OrthoDB" id="9758243at2"/>
<dbReference type="RefSeq" id="WP_107820843.1">
    <property type="nucleotide sequence ID" value="NZ_QAAD01000002.1"/>
</dbReference>
<dbReference type="GO" id="GO:0009307">
    <property type="term" value="P:DNA restriction-modification system"/>
    <property type="evidence" value="ECO:0007669"/>
    <property type="project" value="UniProtKB-KW"/>
</dbReference>
<dbReference type="InterPro" id="IPR014001">
    <property type="entry name" value="Helicase_ATP-bd"/>
</dbReference>
<dbReference type="InterPro" id="IPR025285">
    <property type="entry name" value="DUF4145"/>
</dbReference>
<dbReference type="CDD" id="cd18799">
    <property type="entry name" value="SF2_C_EcoAI-like"/>
    <property type="match status" value="1"/>
</dbReference>
<sequence>MASNFDFLKNNWFKIANDAAEAEKYAFTAPKYGAILCRSVLEQAVYWLYENEHSLELPYKPNLVGLIKDFHFTTLLGTGLSKEIDLIRLTGNNAAHGKTVSRNESLIALKSLFHFLGFLSRYYSEDNPVIPPFDETLIPDGKEQEKQKAERDRLLLELEEQQKQLVEQQKRAKELASENDLLKLQQEKQLEIIAERKAQREKLSVAEQAIPGGPSEAETRRAFIDILLKDSGWEKLRNGRELEFEVTGMPLSTNPSGIGYADYVLWGDDGLPLAVIEAKKTMVDPRKGKHQAELYAKCLEQMTGQRPIIFYTNGFETYLWDDTFYPERQVSGFYTKEELQLAVDRRKSRTDLRTFKVNTSIVGRPYQLEAIKRVSEAFAYKYHSKLKGRSRKALLVMATGSGKTRTAAAMVDLFTKCNWVKRVLFLADRNALVTQAKNAFKEHVPNLSAIDLTQEKEDIGTRVVFSTYPTIMNKIDSLKMENGRFYSPGHFDLIIIDEAHRSVYQKYKAIFEYFDSLLIGLTATPKTDVDRNTYSLFDIEDNNPTFAYELNQAVRDKYLVPPKALSVPIKFPREGIRYKDLSEAEKEEYEEKFGDPTEGESPDEIEGSALNSWLFNNDTVDKVLEFLMTNGVKTHGGDQLGKTIIFAKSHKHALFIEDRFNKNYPEYSGKFLRVIDNYETKAQDLLESFCLPKEEIDPQIAVSVDMMDTGVDAPRVVNLVFFKPVKSAAKYWQMIGRGTRLCPDLFAPDEDKTYFLIFDFCENFEFFDQFPEGVLQTVGKSLSQRIFEAKLELALALVAAEQSTDDDLKHVKVLLDELHQQIANLNRERFIVRKEIRYVEEFKNRARWELISQTDFAEICEHLSNLPALNEDSDELAKRFDMIILDLQLAIVNTSPRQQNLITRIAGVARKLVKKKNIPAIADKMVTLNAVQTDEFWSEVNMRRLEQVRTDMRELIKFLDRDKTKDVYTNFQDEIHDADIQEYELIPKVSTMPGYRERVESFVRNNASFLVIQKIKKNEVITKDELKLLENLLFADGLGTKDDFKKEYGDLPLVTFIRSILGLDINTANELFADFIQSGTLSADQVTFINSIISYLTKNGTIDKAMLFEPPFTDINDQGIVGVFDDGQVVKLVSIIDKINGAGDAGVG</sequence>